<organism evidence="1 2">
    <name type="scientific">candidate division KSB3 bacterium</name>
    <dbReference type="NCBI Taxonomy" id="2044937"/>
    <lineage>
        <taxon>Bacteria</taxon>
        <taxon>candidate division KSB3</taxon>
    </lineage>
</organism>
<dbReference type="AlphaFoldDB" id="A0A2G6KFZ6"/>
<evidence type="ECO:0000313" key="1">
    <source>
        <dbReference type="EMBL" id="PIE34593.1"/>
    </source>
</evidence>
<comment type="caution">
    <text evidence="1">The sequence shown here is derived from an EMBL/GenBank/DDBJ whole genome shotgun (WGS) entry which is preliminary data.</text>
</comment>
<dbReference type="Proteomes" id="UP000230821">
    <property type="component" value="Unassembled WGS sequence"/>
</dbReference>
<gene>
    <name evidence="1" type="ORF">CSA56_07325</name>
</gene>
<protein>
    <recommendedName>
        <fullName evidence="3">STAS domain-containing protein</fullName>
    </recommendedName>
</protein>
<dbReference type="EMBL" id="PDSK01000082">
    <property type="protein sequence ID" value="PIE34593.1"/>
    <property type="molecule type" value="Genomic_DNA"/>
</dbReference>
<reference evidence="1 2" key="1">
    <citation type="submission" date="2017-10" db="EMBL/GenBank/DDBJ databases">
        <title>Novel microbial diversity and functional potential in the marine mammal oral microbiome.</title>
        <authorList>
            <person name="Dudek N.K."/>
            <person name="Sun C.L."/>
            <person name="Burstein D."/>
            <person name="Kantor R.S."/>
            <person name="Aliaga Goltsman D.S."/>
            <person name="Bik E.M."/>
            <person name="Thomas B.C."/>
            <person name="Banfield J.F."/>
            <person name="Relman D.A."/>
        </authorList>
    </citation>
    <scope>NUCLEOTIDE SEQUENCE [LARGE SCALE GENOMIC DNA]</scope>
    <source>
        <strain evidence="1">DOLJORAL78_47_16</strain>
    </source>
</reference>
<accession>A0A2G6KFZ6</accession>
<proteinExistence type="predicted"/>
<name>A0A2G6KFZ6_9BACT</name>
<evidence type="ECO:0008006" key="3">
    <source>
        <dbReference type="Google" id="ProtNLM"/>
    </source>
</evidence>
<evidence type="ECO:0000313" key="2">
    <source>
        <dbReference type="Proteomes" id="UP000230821"/>
    </source>
</evidence>
<sequence>MYHVRVDRQKNRLYISIKDRIDDVEVDLVSEEIFLALDELQQGFTVITDLSDAIPVSPQVSERLQRILLALSQKGLKKAVRVVQNIVGAMQLKRLYEESELTYHVIQATSMEEAERILNEDDA</sequence>